<evidence type="ECO:0008006" key="5">
    <source>
        <dbReference type="Google" id="ProtNLM"/>
    </source>
</evidence>
<keyword evidence="4" id="KW-1185">Reference proteome</keyword>
<evidence type="ECO:0000313" key="4">
    <source>
        <dbReference type="Proteomes" id="UP000034071"/>
    </source>
</evidence>
<reference evidence="3 4" key="1">
    <citation type="submission" date="2015-02" db="EMBL/GenBank/DDBJ databases">
        <title>Complete genome sequence of Kangiella geojedonensis strain YCS-5T.</title>
        <authorList>
            <person name="Kim K.M."/>
        </authorList>
    </citation>
    <scope>NUCLEOTIDE SEQUENCE [LARGE SCALE GENOMIC DNA]</scope>
    <source>
        <strain evidence="3 4">YCS-5</strain>
    </source>
</reference>
<dbReference type="InterPro" id="IPR021241">
    <property type="entry name" value="CsiV"/>
</dbReference>
<dbReference type="AlphaFoldDB" id="A0A0F6TQF7"/>
<evidence type="ECO:0000313" key="3">
    <source>
        <dbReference type="EMBL" id="AKE51974.1"/>
    </source>
</evidence>
<organism evidence="3 4">
    <name type="scientific">Kangiella geojedonensis</name>
    <dbReference type="NCBI Taxonomy" id="914150"/>
    <lineage>
        <taxon>Bacteria</taxon>
        <taxon>Pseudomonadati</taxon>
        <taxon>Pseudomonadota</taxon>
        <taxon>Gammaproteobacteria</taxon>
        <taxon>Kangiellales</taxon>
        <taxon>Kangiellaceae</taxon>
        <taxon>Kangiella</taxon>
    </lineage>
</organism>
<feature type="chain" id="PRO_5002510401" description="Peptidoglycan-binding LysM" evidence="2">
    <location>
        <begin position="24"/>
        <end position="278"/>
    </location>
</feature>
<gene>
    <name evidence="3" type="ORF">TQ33_1010</name>
</gene>
<name>A0A0F6TQF7_9GAMM</name>
<keyword evidence="2" id="KW-0732">Signal</keyword>
<evidence type="ECO:0000256" key="1">
    <source>
        <dbReference type="SAM" id="MobiDB-lite"/>
    </source>
</evidence>
<dbReference type="OrthoDB" id="5566524at2"/>
<evidence type="ECO:0000256" key="2">
    <source>
        <dbReference type="SAM" id="SignalP"/>
    </source>
</evidence>
<feature type="compositionally biased region" description="Low complexity" evidence="1">
    <location>
        <begin position="188"/>
        <end position="202"/>
    </location>
</feature>
<protein>
    <recommendedName>
        <fullName evidence="5">Peptidoglycan-binding LysM</fullName>
    </recommendedName>
</protein>
<sequence>MNYKFPKYFIGLSLLLASFNLTAQTIFDVEFVFFKRLDQLHMQGQPEPIPLESDEVEFLLSESNALLPEGYRILARNEQQLEGVFNRLRSSPSMRPLLHLGWRQELQDKADTPWLSFNLNDAPDQEGLEGFNGIIRLSRNQGLVLESQIVGYKEPTMPLTEDLSLNNDPESQEPDLELPFSNQDAHQNNNSENNTTGNTSNEENLEPLENEGVTNVQSDSNDFEDDMQIPDELSGFFEMSETIKVKLGKLYYIDHPTMGLLIKVTPYQASLEEQKALN</sequence>
<dbReference type="KEGG" id="kge:TQ33_1010"/>
<accession>A0A0F6TQF7</accession>
<dbReference type="Proteomes" id="UP000034071">
    <property type="component" value="Chromosome"/>
</dbReference>
<proteinExistence type="predicted"/>
<dbReference type="EMBL" id="CP010975">
    <property type="protein sequence ID" value="AKE51974.1"/>
    <property type="molecule type" value="Genomic_DNA"/>
</dbReference>
<feature type="signal peptide" evidence="2">
    <location>
        <begin position="1"/>
        <end position="23"/>
    </location>
</feature>
<dbReference type="HOGENOM" id="CLU_1000319_0_0_6"/>
<dbReference type="STRING" id="914150.TQ33_1010"/>
<dbReference type="Pfam" id="PF10972">
    <property type="entry name" value="CsiV"/>
    <property type="match status" value="1"/>
</dbReference>
<dbReference type="RefSeq" id="WP_046561094.1">
    <property type="nucleotide sequence ID" value="NZ_CP010975.1"/>
</dbReference>
<feature type="region of interest" description="Disordered" evidence="1">
    <location>
        <begin position="160"/>
        <end position="225"/>
    </location>
</feature>